<name>A0A9P8Q6W7_WICPI</name>
<dbReference type="Proteomes" id="UP000774326">
    <property type="component" value="Unassembled WGS sequence"/>
</dbReference>
<protein>
    <submittedName>
        <fullName evidence="1">Uncharacterized protein</fullName>
    </submittedName>
</protein>
<evidence type="ECO:0000313" key="1">
    <source>
        <dbReference type="EMBL" id="KAH3683994.1"/>
    </source>
</evidence>
<dbReference type="AlphaFoldDB" id="A0A9P8Q6W7"/>
<reference evidence="1" key="1">
    <citation type="journal article" date="2021" name="Open Biol.">
        <title>Shared evolutionary footprints suggest mitochondrial oxidative damage underlies multiple complex I losses in fungi.</title>
        <authorList>
            <person name="Schikora-Tamarit M.A."/>
            <person name="Marcet-Houben M."/>
            <person name="Nosek J."/>
            <person name="Gabaldon T."/>
        </authorList>
    </citation>
    <scope>NUCLEOTIDE SEQUENCE</scope>
    <source>
        <strain evidence="1">CBS2887</strain>
    </source>
</reference>
<gene>
    <name evidence="1" type="ORF">WICPIJ_005017</name>
</gene>
<accession>A0A9P8Q6W7</accession>
<organism evidence="1 2">
    <name type="scientific">Wickerhamomyces pijperi</name>
    <name type="common">Yeast</name>
    <name type="synonym">Pichia pijperi</name>
    <dbReference type="NCBI Taxonomy" id="599730"/>
    <lineage>
        <taxon>Eukaryota</taxon>
        <taxon>Fungi</taxon>
        <taxon>Dikarya</taxon>
        <taxon>Ascomycota</taxon>
        <taxon>Saccharomycotina</taxon>
        <taxon>Saccharomycetes</taxon>
        <taxon>Phaffomycetales</taxon>
        <taxon>Wickerhamomycetaceae</taxon>
        <taxon>Wickerhamomyces</taxon>
    </lineage>
</organism>
<dbReference type="EMBL" id="JAEUBG010002832">
    <property type="protein sequence ID" value="KAH3683994.1"/>
    <property type="molecule type" value="Genomic_DNA"/>
</dbReference>
<sequence length="392" mass="40565">MFFLDSARKSYLNSLLTEAFKTTLFEPSALTKTLDLPVELFLRTFNSPSPLESYGFSLLDGWNNINSASPVTVSVEAVVGSEGLEAPNEKLNVEDGVEEEKEEAPPKLKDGFVAELEPKSRDGLEASVLVFVVVEEPKPPKAVAVVEVLPPKLKVVVGLSLEANVEVEELPKLKAGLSPDVAELKVLEPKLKAGLSEAEVVLEVEAPKVDAGLSFFSSVDWAPKANDGSVGAVALAVVVVLDGKPLNEKAGFGVSVAVVALVEAPNEKAGFEAASARSFFGSGTTGAWTGAGAGVGAGEGFNLNILSDFLPVAVKVKEGPVPKEFVVLLSLESLKTESVVVGGLAREKVGPSTLMSSSESLSISIGAVFVAGTGAGVGTGFVKETIGSAGLD</sequence>
<keyword evidence="2" id="KW-1185">Reference proteome</keyword>
<comment type="caution">
    <text evidence="1">The sequence shown here is derived from an EMBL/GenBank/DDBJ whole genome shotgun (WGS) entry which is preliminary data.</text>
</comment>
<reference evidence="1" key="2">
    <citation type="submission" date="2021-01" db="EMBL/GenBank/DDBJ databases">
        <authorList>
            <person name="Schikora-Tamarit M.A."/>
        </authorList>
    </citation>
    <scope>NUCLEOTIDE SEQUENCE</scope>
    <source>
        <strain evidence="1">CBS2887</strain>
    </source>
</reference>
<proteinExistence type="predicted"/>
<evidence type="ECO:0000313" key="2">
    <source>
        <dbReference type="Proteomes" id="UP000774326"/>
    </source>
</evidence>